<dbReference type="Pfam" id="PF04185">
    <property type="entry name" value="Phosphoesterase"/>
    <property type="match status" value="1"/>
</dbReference>
<protein>
    <recommendedName>
        <fullName evidence="4">Phosphoesterase</fullName>
    </recommendedName>
</protein>
<dbReference type="RefSeq" id="WP_186956538.1">
    <property type="nucleotide sequence ID" value="NZ_JACOFX010000021.1"/>
</dbReference>
<dbReference type="InterPro" id="IPR017850">
    <property type="entry name" value="Alkaline_phosphatase_core_sf"/>
</dbReference>
<evidence type="ECO:0008006" key="4">
    <source>
        <dbReference type="Google" id="ProtNLM"/>
    </source>
</evidence>
<dbReference type="Gene3D" id="3.40.720.10">
    <property type="entry name" value="Alkaline Phosphatase, subunit A"/>
    <property type="match status" value="1"/>
</dbReference>
<name>A0ABR6ZGS9_9BURK</name>
<dbReference type="Proteomes" id="UP000646911">
    <property type="component" value="Unassembled WGS sequence"/>
</dbReference>
<dbReference type="EMBL" id="JACOFX010000021">
    <property type="protein sequence ID" value="MBC3910939.1"/>
    <property type="molecule type" value="Genomic_DNA"/>
</dbReference>
<comment type="caution">
    <text evidence="2">The sequence shown here is derived from an EMBL/GenBank/DDBJ whole genome shotgun (WGS) entry which is preliminary data.</text>
</comment>
<evidence type="ECO:0000313" key="3">
    <source>
        <dbReference type="Proteomes" id="UP000646911"/>
    </source>
</evidence>
<dbReference type="InterPro" id="IPR007312">
    <property type="entry name" value="Phosphoesterase"/>
</dbReference>
<keyword evidence="1" id="KW-0378">Hydrolase</keyword>
<gene>
    <name evidence="2" type="ORF">H8L47_25530</name>
</gene>
<sequence>MPSLLFSTGEHEGSANGNSMHPCSDIRLGENLIASVYNVLRNSPIWEETLLIVTFDENGGVYDHVLPPAVCAPDSYGYYSNKKLLFDYTMLGPRIPALLISPWLEKGVVDSTQYRNTSILRFVQDLFAAQNQVAEAPSLTQRDLNANSIALSAWRATPHEHCPAFIKPHVGFANWGTEMTDPNGDDPYSGPYIHRVTKPVPPVALDFAKAYCSQYPGHPDSGKPLEQLFKSQSEMLRYMTERRHAARKFYRDHR</sequence>
<proteinExistence type="predicted"/>
<evidence type="ECO:0000313" key="2">
    <source>
        <dbReference type="EMBL" id="MBC3910939.1"/>
    </source>
</evidence>
<evidence type="ECO:0000256" key="1">
    <source>
        <dbReference type="ARBA" id="ARBA00022801"/>
    </source>
</evidence>
<organism evidence="2 3">
    <name type="scientific">Undibacterium umbellatum</name>
    <dbReference type="NCBI Taxonomy" id="2762300"/>
    <lineage>
        <taxon>Bacteria</taxon>
        <taxon>Pseudomonadati</taxon>
        <taxon>Pseudomonadota</taxon>
        <taxon>Betaproteobacteria</taxon>
        <taxon>Burkholderiales</taxon>
        <taxon>Oxalobacteraceae</taxon>
        <taxon>Undibacterium</taxon>
    </lineage>
</organism>
<dbReference type="PANTHER" id="PTHR31956">
    <property type="entry name" value="NON-SPECIFIC PHOSPHOLIPASE C4-RELATED"/>
    <property type="match status" value="1"/>
</dbReference>
<accession>A0ABR6ZGS9</accession>
<dbReference type="PANTHER" id="PTHR31956:SF1">
    <property type="entry name" value="NON-SPECIFIC PHOSPHOLIPASE C1"/>
    <property type="match status" value="1"/>
</dbReference>
<reference evidence="2 3" key="1">
    <citation type="submission" date="2020-08" db="EMBL/GenBank/DDBJ databases">
        <title>Novel species isolated from subtropical streams in China.</title>
        <authorList>
            <person name="Lu H."/>
        </authorList>
    </citation>
    <scope>NUCLEOTIDE SEQUENCE [LARGE SCALE GENOMIC DNA]</scope>
    <source>
        <strain evidence="2 3">NL8W</strain>
    </source>
</reference>
<keyword evidence="3" id="KW-1185">Reference proteome</keyword>